<dbReference type="Proteomes" id="UP001196413">
    <property type="component" value="Unassembled WGS sequence"/>
</dbReference>
<reference evidence="1" key="1">
    <citation type="submission" date="2021-06" db="EMBL/GenBank/DDBJ databases">
        <title>Parelaphostrongylus tenuis whole genome reference sequence.</title>
        <authorList>
            <person name="Garwood T.J."/>
            <person name="Larsen P.A."/>
            <person name="Fountain-Jones N.M."/>
            <person name="Garbe J.R."/>
            <person name="Macchietto M.G."/>
            <person name="Kania S.A."/>
            <person name="Gerhold R.W."/>
            <person name="Richards J.E."/>
            <person name="Wolf T.M."/>
        </authorList>
    </citation>
    <scope>NUCLEOTIDE SEQUENCE</scope>
    <source>
        <strain evidence="1">MNPRO001-30</strain>
        <tissue evidence="1">Meninges</tissue>
    </source>
</reference>
<name>A0AAD5RC13_PARTN</name>
<evidence type="ECO:0000313" key="1">
    <source>
        <dbReference type="EMBL" id="KAJ1373350.1"/>
    </source>
</evidence>
<sequence>MTLRLNGERQSVACATDFWNDRVSDIQEYEISDAKDSWRDHTIERIKGRQEDAHRKKLVLSQMLPQTNGRRALGLRDQSALTDRNGYRMTECASRTSSRPSQGISINDDYSERCANVASFLKTMCSST</sequence>
<comment type="caution">
    <text evidence="1">The sequence shown here is derived from an EMBL/GenBank/DDBJ whole genome shotgun (WGS) entry which is preliminary data.</text>
</comment>
<keyword evidence="2" id="KW-1185">Reference proteome</keyword>
<accession>A0AAD5RC13</accession>
<gene>
    <name evidence="1" type="ORF">KIN20_035725</name>
</gene>
<evidence type="ECO:0000313" key="2">
    <source>
        <dbReference type="Proteomes" id="UP001196413"/>
    </source>
</evidence>
<dbReference type="EMBL" id="JAHQIW010007266">
    <property type="protein sequence ID" value="KAJ1373350.1"/>
    <property type="molecule type" value="Genomic_DNA"/>
</dbReference>
<protein>
    <submittedName>
        <fullName evidence="1">Uncharacterized protein</fullName>
    </submittedName>
</protein>
<proteinExistence type="predicted"/>
<dbReference type="AlphaFoldDB" id="A0AAD5RC13"/>
<organism evidence="1 2">
    <name type="scientific">Parelaphostrongylus tenuis</name>
    <name type="common">Meningeal worm</name>
    <dbReference type="NCBI Taxonomy" id="148309"/>
    <lineage>
        <taxon>Eukaryota</taxon>
        <taxon>Metazoa</taxon>
        <taxon>Ecdysozoa</taxon>
        <taxon>Nematoda</taxon>
        <taxon>Chromadorea</taxon>
        <taxon>Rhabditida</taxon>
        <taxon>Rhabditina</taxon>
        <taxon>Rhabditomorpha</taxon>
        <taxon>Strongyloidea</taxon>
        <taxon>Metastrongylidae</taxon>
        <taxon>Parelaphostrongylus</taxon>
    </lineage>
</organism>